<dbReference type="GO" id="GO:0016567">
    <property type="term" value="P:protein ubiquitination"/>
    <property type="evidence" value="ECO:0007669"/>
    <property type="project" value="UniProtKB-UniPathway"/>
</dbReference>
<name>S8C495_9LAMI</name>
<dbReference type="SMART" id="SM00504">
    <property type="entry name" value="Ubox"/>
    <property type="match status" value="1"/>
</dbReference>
<dbReference type="AlphaFoldDB" id="S8C495"/>
<evidence type="ECO:0000256" key="4">
    <source>
        <dbReference type="ARBA" id="ARBA00022679"/>
    </source>
</evidence>
<dbReference type="InterPro" id="IPR011989">
    <property type="entry name" value="ARM-like"/>
</dbReference>
<dbReference type="Proteomes" id="UP000015453">
    <property type="component" value="Unassembled WGS sequence"/>
</dbReference>
<dbReference type="EC" id="2.3.2.27" evidence="3"/>
<comment type="caution">
    <text evidence="9">The sequence shown here is derived from an EMBL/GenBank/DDBJ whole genome shotgun (WGS) entry which is preliminary data.</text>
</comment>
<dbReference type="InterPro" id="IPR000225">
    <property type="entry name" value="Armadillo"/>
</dbReference>
<dbReference type="InterPro" id="IPR016024">
    <property type="entry name" value="ARM-type_fold"/>
</dbReference>
<organism evidence="9 10">
    <name type="scientific">Genlisea aurea</name>
    <dbReference type="NCBI Taxonomy" id="192259"/>
    <lineage>
        <taxon>Eukaryota</taxon>
        <taxon>Viridiplantae</taxon>
        <taxon>Streptophyta</taxon>
        <taxon>Embryophyta</taxon>
        <taxon>Tracheophyta</taxon>
        <taxon>Spermatophyta</taxon>
        <taxon>Magnoliopsida</taxon>
        <taxon>eudicotyledons</taxon>
        <taxon>Gunneridae</taxon>
        <taxon>Pentapetalae</taxon>
        <taxon>asterids</taxon>
        <taxon>lamiids</taxon>
        <taxon>Lamiales</taxon>
        <taxon>Lentibulariaceae</taxon>
        <taxon>Genlisea</taxon>
    </lineage>
</organism>
<dbReference type="PROSITE" id="PS51698">
    <property type="entry name" value="U_BOX"/>
    <property type="match status" value="1"/>
</dbReference>
<dbReference type="Gene3D" id="3.30.40.10">
    <property type="entry name" value="Zinc/RING finger domain, C3HC4 (zinc finger)"/>
    <property type="match status" value="1"/>
</dbReference>
<evidence type="ECO:0000256" key="2">
    <source>
        <dbReference type="ARBA" id="ARBA00004906"/>
    </source>
</evidence>
<comment type="pathway">
    <text evidence="2">Protein modification; protein ubiquitination.</text>
</comment>
<dbReference type="Pfam" id="PF04564">
    <property type="entry name" value="U-box"/>
    <property type="match status" value="1"/>
</dbReference>
<dbReference type="EMBL" id="AUSU01006641">
    <property type="protein sequence ID" value="EPS61710.1"/>
    <property type="molecule type" value="Genomic_DNA"/>
</dbReference>
<dbReference type="SUPFAM" id="SSF48371">
    <property type="entry name" value="ARM repeat"/>
    <property type="match status" value="1"/>
</dbReference>
<dbReference type="InterPro" id="IPR013083">
    <property type="entry name" value="Znf_RING/FYVE/PHD"/>
</dbReference>
<feature type="non-terminal residue" evidence="9">
    <location>
        <position position="511"/>
    </location>
</feature>
<dbReference type="UniPathway" id="UPA00143"/>
<evidence type="ECO:0000313" key="9">
    <source>
        <dbReference type="EMBL" id="EPS61710.1"/>
    </source>
</evidence>
<accession>S8C495</accession>
<dbReference type="SMART" id="SM00185">
    <property type="entry name" value="ARM"/>
    <property type="match status" value="4"/>
</dbReference>
<dbReference type="PROSITE" id="PS50176">
    <property type="entry name" value="ARM_REPEAT"/>
    <property type="match status" value="1"/>
</dbReference>
<protein>
    <recommendedName>
        <fullName evidence="3">RING-type E3 ubiquitin transferase</fullName>
        <ecNumber evidence="3">2.3.2.27</ecNumber>
    </recommendedName>
</protein>
<feature type="repeat" description="ARM" evidence="7">
    <location>
        <begin position="294"/>
        <end position="331"/>
    </location>
</feature>
<dbReference type="Pfam" id="PF00514">
    <property type="entry name" value="Arm"/>
    <property type="match status" value="1"/>
</dbReference>
<feature type="non-terminal residue" evidence="9">
    <location>
        <position position="1"/>
    </location>
</feature>
<keyword evidence="4" id="KW-0808">Transferase</keyword>
<comment type="catalytic activity">
    <reaction evidence="1">
        <text>S-ubiquitinyl-[E2 ubiquitin-conjugating enzyme]-L-cysteine + [acceptor protein]-L-lysine = [E2 ubiquitin-conjugating enzyme]-L-cysteine + N(6)-ubiquitinyl-[acceptor protein]-L-lysine.</text>
        <dbReference type="EC" id="2.3.2.27"/>
    </reaction>
</comment>
<dbReference type="PANTHER" id="PTHR23315">
    <property type="entry name" value="U BOX DOMAIN-CONTAINING"/>
    <property type="match status" value="1"/>
</dbReference>
<dbReference type="GO" id="GO:0061630">
    <property type="term" value="F:ubiquitin protein ligase activity"/>
    <property type="evidence" value="ECO:0007669"/>
    <property type="project" value="UniProtKB-EC"/>
</dbReference>
<gene>
    <name evidence="9" type="ORF">M569_13082</name>
</gene>
<evidence type="ECO:0000256" key="7">
    <source>
        <dbReference type="PROSITE-ProRule" id="PRU00259"/>
    </source>
</evidence>
<reference evidence="9 10" key="1">
    <citation type="journal article" date="2013" name="BMC Genomics">
        <title>The miniature genome of a carnivorous plant Genlisea aurea contains a low number of genes and short non-coding sequences.</title>
        <authorList>
            <person name="Leushkin E.V."/>
            <person name="Sutormin R.A."/>
            <person name="Nabieva E.R."/>
            <person name="Penin A.A."/>
            <person name="Kondrashov A.S."/>
            <person name="Logacheva M.D."/>
        </authorList>
    </citation>
    <scope>NUCLEOTIDE SEQUENCE [LARGE SCALE GENOMIC DNA]</scope>
</reference>
<dbReference type="InterPro" id="IPR003613">
    <property type="entry name" value="Ubox_domain"/>
</dbReference>
<dbReference type="SUPFAM" id="SSF57850">
    <property type="entry name" value="RING/U-box"/>
    <property type="match status" value="1"/>
</dbReference>
<dbReference type="PANTHER" id="PTHR23315:SF276">
    <property type="entry name" value="U-BOX DOMAIN-CONTAINING PROTEIN 38"/>
    <property type="match status" value="1"/>
</dbReference>
<proteinExistence type="predicted"/>
<sequence length="511" mass="55285">SKMGRNGKLLGRWRNSFFKFSPSRKKPPPPEYVCPISRSLMFDPYVVSSGQSFEGLSVEICRDLGFAPTLPDGSTPDFTSVVPNSALKNLIRSWCADNGSGHPDPPVRSQVESIVRSLMASSCVKFPKIRASESELIRGMPENPPVLFTHADSEMNPRNLYNSSSSEESVIANSSALLPFATRPSCLSPSSSSEIVSGEMFNGNGSSESVADDENFVVKMRSLDVYEQEQAVILLRKTTRNDVESRAALCSERLLLALKQMLDSRYAAVQINAAAALVNLSLEKCNKVKILRSGVVPLLIDVLRNGSDEAREHAAGAIFSLAVEDENRTAIGVLGAIQPLLHELRSGTRRSRHDSSLALYHLTLAGTNRTKLIHLGAAAVLLRLLKDAEMAAPVSLVLCNLASCGEGRAALLHANAVECLVDVLRSGPESSSESTVENCAAALYQLSESVNFRALAMNSGAPEVLAGVEETGSKRAKEKARRILEILRCTEIDQTAEVDWESVMKNGVTRA</sequence>
<evidence type="ECO:0000256" key="6">
    <source>
        <dbReference type="ARBA" id="ARBA00022786"/>
    </source>
</evidence>
<keyword evidence="5" id="KW-0677">Repeat</keyword>
<evidence type="ECO:0000256" key="3">
    <source>
        <dbReference type="ARBA" id="ARBA00012483"/>
    </source>
</evidence>
<evidence type="ECO:0000259" key="8">
    <source>
        <dbReference type="PROSITE" id="PS51698"/>
    </source>
</evidence>
<feature type="domain" description="U-box" evidence="8">
    <location>
        <begin position="27"/>
        <end position="101"/>
    </location>
</feature>
<keyword evidence="6" id="KW-0833">Ubl conjugation pathway</keyword>
<evidence type="ECO:0000256" key="1">
    <source>
        <dbReference type="ARBA" id="ARBA00000900"/>
    </source>
</evidence>
<evidence type="ECO:0000256" key="5">
    <source>
        <dbReference type="ARBA" id="ARBA00022737"/>
    </source>
</evidence>
<keyword evidence="10" id="KW-1185">Reference proteome</keyword>
<dbReference type="Gene3D" id="1.25.10.10">
    <property type="entry name" value="Leucine-rich Repeat Variant"/>
    <property type="match status" value="1"/>
</dbReference>
<evidence type="ECO:0000313" key="10">
    <source>
        <dbReference type="Proteomes" id="UP000015453"/>
    </source>
</evidence>
<dbReference type="OrthoDB" id="7537227at2759"/>